<dbReference type="InterPro" id="IPR003673">
    <property type="entry name" value="CoA-Trfase_fam_III"/>
</dbReference>
<dbReference type="EMBL" id="AUNC01000004">
    <property type="protein sequence ID" value="KEO58782.1"/>
    <property type="molecule type" value="Genomic_DNA"/>
</dbReference>
<accession>A0ABR4TSJ5</accession>
<evidence type="ECO:0000256" key="1">
    <source>
        <dbReference type="SAM" id="MobiDB-lite"/>
    </source>
</evidence>
<dbReference type="PANTHER" id="PTHR48228">
    <property type="entry name" value="SUCCINYL-COA--D-CITRAMALATE COA-TRANSFERASE"/>
    <property type="match status" value="1"/>
</dbReference>
<sequence>MGDQSPPRATSAEKGATNMTAMTNKPNPFITPITDALNAALDLPGGTNALPDIKITGTDALPSFFAVTDLATASIGIAAAMISRYRCLATGDLADITIDQRLTSKWFDMTIRPMGWELPPVWDAIAGDYQTADGWIRLHTNAPHHRAAALSVLGDYTDREALAPIVANWKSDDLETAIIAAGGCAATMRSLGDWQSHPQGVAIAAEPLIGWQHHGITAKSRHVIRPNRPLAGIRVLDLTRVLAGPVAGRFLAAYGADVLRIDPPHWDEGAVIPEITLGKRCAGLDLKSTEDRKTFESLLAGADILLHGYRPDALPGLGYGADELRRINPGLIDVTLCAYGWTGPWAKRRGFDSLVQMSCGIADFGMKQADAPKPTPLPVQALDHATGYLMAASTIHALLLRSQTGQITTARHSLARTAHLLCQTAQPTRPQTIAPETENDIAPHLETTSWGKARRVRFPATIDGVAHGWDHPAGKLRTADPAW</sequence>
<dbReference type="InterPro" id="IPR023606">
    <property type="entry name" value="CoA-Trfase_III_dom_1_sf"/>
</dbReference>
<proteinExistence type="predicted"/>
<organism evidence="2 3">
    <name type="scientific">Thalassospira permensis NBRC 106175</name>
    <dbReference type="NCBI Taxonomy" id="1353532"/>
    <lineage>
        <taxon>Bacteria</taxon>
        <taxon>Pseudomonadati</taxon>
        <taxon>Pseudomonadota</taxon>
        <taxon>Alphaproteobacteria</taxon>
        <taxon>Rhodospirillales</taxon>
        <taxon>Thalassospiraceae</taxon>
        <taxon>Thalassospira</taxon>
    </lineage>
</organism>
<dbReference type="Pfam" id="PF02515">
    <property type="entry name" value="CoA_transf_3"/>
    <property type="match status" value="1"/>
</dbReference>
<dbReference type="InterPro" id="IPR050509">
    <property type="entry name" value="CoA-transferase_III"/>
</dbReference>
<dbReference type="GO" id="GO:0016740">
    <property type="term" value="F:transferase activity"/>
    <property type="evidence" value="ECO:0007669"/>
    <property type="project" value="UniProtKB-KW"/>
</dbReference>
<reference evidence="2 3" key="1">
    <citation type="submission" date="2013-07" db="EMBL/GenBank/DDBJ databases">
        <title>Thalassospira permensis NBRC 106175 Genome Sequencing.</title>
        <authorList>
            <person name="Lai Q."/>
            <person name="Shao Z."/>
        </authorList>
    </citation>
    <scope>NUCLEOTIDE SEQUENCE [LARGE SCALE GENOMIC DNA]</scope>
    <source>
        <strain evidence="2 3">NBRC 106175</strain>
    </source>
</reference>
<feature type="region of interest" description="Disordered" evidence="1">
    <location>
        <begin position="1"/>
        <end position="24"/>
    </location>
</feature>
<name>A0ABR4TSJ5_9PROT</name>
<dbReference type="Proteomes" id="UP000027463">
    <property type="component" value="Unassembled WGS sequence"/>
</dbReference>
<gene>
    <name evidence="2" type="ORF">SMB34_12230</name>
</gene>
<dbReference type="Gene3D" id="3.40.50.10540">
    <property type="entry name" value="Crotonobetainyl-coa:carnitine coa-transferase, domain 1"/>
    <property type="match status" value="1"/>
</dbReference>
<evidence type="ECO:0000313" key="3">
    <source>
        <dbReference type="Proteomes" id="UP000027463"/>
    </source>
</evidence>
<dbReference type="PANTHER" id="PTHR48228:SF4">
    <property type="entry name" value="BLR3030 PROTEIN"/>
    <property type="match status" value="1"/>
</dbReference>
<keyword evidence="2" id="KW-0808">Transferase</keyword>
<keyword evidence="3" id="KW-1185">Reference proteome</keyword>
<comment type="caution">
    <text evidence="2">The sequence shown here is derived from an EMBL/GenBank/DDBJ whole genome shotgun (WGS) entry which is preliminary data.</text>
</comment>
<evidence type="ECO:0000313" key="2">
    <source>
        <dbReference type="EMBL" id="KEO58782.1"/>
    </source>
</evidence>
<dbReference type="SUPFAM" id="SSF89796">
    <property type="entry name" value="CoA-transferase family III (CaiB/BaiF)"/>
    <property type="match status" value="2"/>
</dbReference>
<protein>
    <submittedName>
        <fullName evidence="2">CAIB/BAIF family CoA transferase</fullName>
    </submittedName>
</protein>